<keyword evidence="2" id="KW-0472">Membrane</keyword>
<accession>A0AAD3CGA2</accession>
<dbReference type="EMBL" id="BLLK01000019">
    <property type="protein sequence ID" value="GFH44085.1"/>
    <property type="molecule type" value="Genomic_DNA"/>
</dbReference>
<dbReference type="InterPro" id="IPR028994">
    <property type="entry name" value="Integrin_alpha_N"/>
</dbReference>
<feature type="region of interest" description="Disordered" evidence="1">
    <location>
        <begin position="170"/>
        <end position="213"/>
    </location>
</feature>
<keyword evidence="2" id="KW-1133">Transmembrane helix</keyword>
<protein>
    <submittedName>
        <fullName evidence="3">Uncharacterized protein</fullName>
    </submittedName>
</protein>
<feature type="compositionally biased region" description="Polar residues" evidence="1">
    <location>
        <begin position="179"/>
        <end position="213"/>
    </location>
</feature>
<feature type="transmembrane region" description="Helical" evidence="2">
    <location>
        <begin position="66"/>
        <end position="89"/>
    </location>
</feature>
<dbReference type="PANTHER" id="PTHR36220">
    <property type="entry name" value="UNNAMED PRODUCT"/>
    <property type="match status" value="1"/>
</dbReference>
<dbReference type="SUPFAM" id="SSF50965">
    <property type="entry name" value="Galactose oxidase, central domain"/>
    <property type="match status" value="1"/>
</dbReference>
<organism evidence="3 4">
    <name type="scientific">Chaetoceros tenuissimus</name>
    <dbReference type="NCBI Taxonomy" id="426638"/>
    <lineage>
        <taxon>Eukaryota</taxon>
        <taxon>Sar</taxon>
        <taxon>Stramenopiles</taxon>
        <taxon>Ochrophyta</taxon>
        <taxon>Bacillariophyta</taxon>
        <taxon>Coscinodiscophyceae</taxon>
        <taxon>Chaetocerotophycidae</taxon>
        <taxon>Chaetocerotales</taxon>
        <taxon>Chaetocerotaceae</taxon>
        <taxon>Chaetoceros</taxon>
    </lineage>
</organism>
<dbReference type="AlphaFoldDB" id="A0AAD3CGA2"/>
<sequence length="613" mass="67430">MFHSTRRRSSNFSSSRNISEITSDDGYSISDDDYESRRSEASSIYSVRKRPEKKLSQRQRKWRNHFITFMSFVISIACGYFTVVIVHHLHEQKSQTGPTMAPTFISQEPSVSPSMIPIAENIPSKKPTMRPTVDITLKKDEATTSAPTKSPSHFPSNVRSAVPSLFLSQEPSPFPSELPSVQASESPSMHPSLQFSTTPSKSQIPSMHPTWTPSFIPTGQPTYLSWSERETLTSLGKQGGKSVALSYNGECLAIGVPSQPINSEKTVYGFVKFYEYDATLEKWTFVQNINNGLNGGFARFGESVAISDDCNVIAVGVPDAINSNNSWVGAVKYLTRGSDGLFHEFFSVFGLKVNKSTGLYVALSGDGNTVVVPEQKYTNAGVYDYTETGIVRVFRYQNEILQQVGQTLHGENQLRYRFGTTVAISTSGNILAVAAEDADVSGGDRVGVVKVYRLVDGTTWEQMGRTLTGQNAYEEFGDGLSLSGDGLTLAIGASYKNPNTVIHTGYLQVFQFKDTDWVQIGDTIFGQCAKACTGMNLSLSKNGNVLVDGGNNEARIFQFKNNNWYQISEGFTFDDRDWRLDIVVSISGDGKVVAMGDTVKQFVKTVDIEALVL</sequence>
<feature type="region of interest" description="Disordered" evidence="1">
    <location>
        <begin position="138"/>
        <end position="157"/>
    </location>
</feature>
<evidence type="ECO:0000256" key="1">
    <source>
        <dbReference type="SAM" id="MobiDB-lite"/>
    </source>
</evidence>
<dbReference type="Gene3D" id="2.130.10.130">
    <property type="entry name" value="Integrin alpha, N-terminal"/>
    <property type="match status" value="1"/>
</dbReference>
<keyword evidence="4" id="KW-1185">Reference proteome</keyword>
<proteinExistence type="predicted"/>
<gene>
    <name evidence="3" type="ORF">CTEN210_00559</name>
</gene>
<evidence type="ECO:0000313" key="4">
    <source>
        <dbReference type="Proteomes" id="UP001054902"/>
    </source>
</evidence>
<feature type="compositionally biased region" description="Polar residues" evidence="1">
    <location>
        <begin position="143"/>
        <end position="157"/>
    </location>
</feature>
<reference evidence="3 4" key="1">
    <citation type="journal article" date="2021" name="Sci. Rep.">
        <title>The genome of the diatom Chaetoceros tenuissimus carries an ancient integrated fragment of an extant virus.</title>
        <authorList>
            <person name="Hongo Y."/>
            <person name="Kimura K."/>
            <person name="Takaki Y."/>
            <person name="Yoshida Y."/>
            <person name="Baba S."/>
            <person name="Kobayashi G."/>
            <person name="Nagasaki K."/>
            <person name="Hano T."/>
            <person name="Tomaru Y."/>
        </authorList>
    </citation>
    <scope>NUCLEOTIDE SEQUENCE [LARGE SCALE GENOMIC DNA]</scope>
    <source>
        <strain evidence="3 4">NIES-3715</strain>
    </source>
</reference>
<keyword evidence="2" id="KW-0812">Transmembrane</keyword>
<dbReference type="InterPro" id="IPR011043">
    <property type="entry name" value="Gal_Oxase/kelch_b-propeller"/>
</dbReference>
<dbReference type="Proteomes" id="UP001054902">
    <property type="component" value="Unassembled WGS sequence"/>
</dbReference>
<evidence type="ECO:0000256" key="2">
    <source>
        <dbReference type="SAM" id="Phobius"/>
    </source>
</evidence>
<evidence type="ECO:0000313" key="3">
    <source>
        <dbReference type="EMBL" id="GFH44085.1"/>
    </source>
</evidence>
<name>A0AAD3CGA2_9STRA</name>
<comment type="caution">
    <text evidence="3">The sequence shown here is derived from an EMBL/GenBank/DDBJ whole genome shotgun (WGS) entry which is preliminary data.</text>
</comment>
<dbReference type="PANTHER" id="PTHR36220:SF1">
    <property type="entry name" value="GAMMA TUBULIN COMPLEX COMPONENT C-TERMINAL DOMAIN-CONTAINING PROTEIN"/>
    <property type="match status" value="1"/>
</dbReference>